<dbReference type="SMART" id="SM00644">
    <property type="entry name" value="Ami_2"/>
    <property type="match status" value="1"/>
</dbReference>
<name>A0A1H7MPB1_RUMAL</name>
<evidence type="ECO:0000313" key="2">
    <source>
        <dbReference type="EMBL" id="SEL12525.1"/>
    </source>
</evidence>
<sequence length="314" mass="33505">MSNSSLAKWKWSGISDHYNIRDHAIDKITIHHMAGNLSLSGCCNAVQSRGGSTNYCIDSNGNIGVMIDERYRAWTSSNRENDMRAVTIEVANAPGAGEPNWKVTDAALNACIKLCADICRRNGIKRINYTGDTSGNLTMHRWFFATGCPGPYLGSKFPYIASEVNKLLTTAPAAPAPAPAVKPTVTNPGTGGGTSQIYRVRKSWADSKSQIGAFKSLDNAKKACKAGYKVFDANGNAVYPAAAVAAAKTYRVKVVHDDLNIRSGAGVSNKVVGSIKDHGVYTIVADKVVDGQTWGKLKSGAGWICLAAGFTKRV</sequence>
<dbReference type="OrthoDB" id="9794294at2"/>
<dbReference type="CDD" id="cd06583">
    <property type="entry name" value="PGRP"/>
    <property type="match status" value="1"/>
</dbReference>
<reference evidence="2 3" key="1">
    <citation type="submission" date="2016-10" db="EMBL/GenBank/DDBJ databases">
        <authorList>
            <person name="de Groot N.N."/>
        </authorList>
    </citation>
    <scope>NUCLEOTIDE SEQUENCE [LARGE SCALE GENOMIC DNA]</scope>
    <source>
        <strain evidence="2 3">KH2T6</strain>
    </source>
</reference>
<organism evidence="2 3">
    <name type="scientific">Ruminococcus albus</name>
    <dbReference type="NCBI Taxonomy" id="1264"/>
    <lineage>
        <taxon>Bacteria</taxon>
        <taxon>Bacillati</taxon>
        <taxon>Bacillota</taxon>
        <taxon>Clostridia</taxon>
        <taxon>Eubacteriales</taxon>
        <taxon>Oscillospiraceae</taxon>
        <taxon>Ruminococcus</taxon>
    </lineage>
</organism>
<dbReference type="InterPro" id="IPR036505">
    <property type="entry name" value="Amidase/PGRP_sf"/>
</dbReference>
<dbReference type="Pfam" id="PF01510">
    <property type="entry name" value="Amidase_2"/>
    <property type="match status" value="1"/>
</dbReference>
<dbReference type="GO" id="GO:0009253">
    <property type="term" value="P:peptidoglycan catabolic process"/>
    <property type="evidence" value="ECO:0007669"/>
    <property type="project" value="InterPro"/>
</dbReference>
<dbReference type="GO" id="GO:0008745">
    <property type="term" value="F:N-acetylmuramoyl-L-alanine amidase activity"/>
    <property type="evidence" value="ECO:0007669"/>
    <property type="project" value="InterPro"/>
</dbReference>
<dbReference type="RefSeq" id="WP_074834271.1">
    <property type="nucleotide sequence ID" value="NZ_FOAT01000012.1"/>
</dbReference>
<dbReference type="AlphaFoldDB" id="A0A1H7MPB1"/>
<proteinExistence type="predicted"/>
<evidence type="ECO:0000259" key="1">
    <source>
        <dbReference type="SMART" id="SM00644"/>
    </source>
</evidence>
<protein>
    <submittedName>
        <fullName evidence="2">N-acetylmuramoyl-L-alanine amidase</fullName>
    </submittedName>
</protein>
<evidence type="ECO:0000313" key="3">
    <source>
        <dbReference type="Proteomes" id="UP000186015"/>
    </source>
</evidence>
<feature type="domain" description="N-acetylmuramoyl-L-alanine amidase" evidence="1">
    <location>
        <begin position="15"/>
        <end position="150"/>
    </location>
</feature>
<gene>
    <name evidence="2" type="ORF">SAMN05216469_11262</name>
</gene>
<dbReference type="InterPro" id="IPR002502">
    <property type="entry name" value="Amidase_domain"/>
</dbReference>
<accession>A0A1H7MPB1</accession>
<dbReference type="EMBL" id="FOAT01000012">
    <property type="protein sequence ID" value="SEL12525.1"/>
    <property type="molecule type" value="Genomic_DNA"/>
</dbReference>
<dbReference type="Gene3D" id="3.40.80.10">
    <property type="entry name" value="Peptidoglycan recognition protein-like"/>
    <property type="match status" value="1"/>
</dbReference>
<dbReference type="Gene3D" id="2.30.30.40">
    <property type="entry name" value="SH3 Domains"/>
    <property type="match status" value="1"/>
</dbReference>
<dbReference type="Proteomes" id="UP000186015">
    <property type="component" value="Unassembled WGS sequence"/>
</dbReference>
<dbReference type="SUPFAM" id="SSF55846">
    <property type="entry name" value="N-acetylmuramoyl-L-alanine amidase-like"/>
    <property type="match status" value="1"/>
</dbReference>